<feature type="non-terminal residue" evidence="1">
    <location>
        <position position="1"/>
    </location>
</feature>
<organism evidence="1 2">
    <name type="scientific">Rotaria magnacalcarata</name>
    <dbReference type="NCBI Taxonomy" id="392030"/>
    <lineage>
        <taxon>Eukaryota</taxon>
        <taxon>Metazoa</taxon>
        <taxon>Spiralia</taxon>
        <taxon>Gnathifera</taxon>
        <taxon>Rotifera</taxon>
        <taxon>Eurotatoria</taxon>
        <taxon>Bdelloidea</taxon>
        <taxon>Philodinida</taxon>
        <taxon>Philodinidae</taxon>
        <taxon>Rotaria</taxon>
    </lineage>
</organism>
<gene>
    <name evidence="1" type="ORF">BYL167_LOCUS72133</name>
</gene>
<proteinExistence type="predicted"/>
<dbReference type="EMBL" id="CAJOBH010257370">
    <property type="protein sequence ID" value="CAF5150258.1"/>
    <property type="molecule type" value="Genomic_DNA"/>
</dbReference>
<reference evidence="1" key="1">
    <citation type="submission" date="2021-02" db="EMBL/GenBank/DDBJ databases">
        <authorList>
            <person name="Nowell W R."/>
        </authorList>
    </citation>
    <scope>NUCLEOTIDE SEQUENCE</scope>
</reference>
<name>A0A8S3G458_9BILA</name>
<dbReference type="Pfam" id="PF06462">
    <property type="entry name" value="Hyd_WA"/>
    <property type="match status" value="1"/>
</dbReference>
<accession>A0A8S3G458</accession>
<dbReference type="AlphaFoldDB" id="A0A8S3G458"/>
<comment type="caution">
    <text evidence="1">The sequence shown here is derived from an EMBL/GenBank/DDBJ whole genome shotgun (WGS) entry which is preliminary data.</text>
</comment>
<feature type="non-terminal residue" evidence="1">
    <location>
        <position position="183"/>
    </location>
</feature>
<evidence type="ECO:0000313" key="1">
    <source>
        <dbReference type="EMBL" id="CAF5150258.1"/>
    </source>
</evidence>
<dbReference type="InterPro" id="IPR006624">
    <property type="entry name" value="Beta-propeller_rpt_TECPR"/>
</dbReference>
<dbReference type="Proteomes" id="UP000681967">
    <property type="component" value="Unassembled WGS sequence"/>
</dbReference>
<protein>
    <submittedName>
        <fullName evidence="1">Uncharacterized protein</fullName>
    </submittedName>
</protein>
<evidence type="ECO:0000313" key="2">
    <source>
        <dbReference type="Proteomes" id="UP000681967"/>
    </source>
</evidence>
<sequence length="183" mass="21024">KWMQHSDRAEQLVVSITNRTVWRLFNKRLYSSSDSSKFPPIGSHWNELKIGNGGSLLSMSINDQCGWCIKDDGTLWLMRMVDETYQSLNVMCPFSLNRIFCFSEKVAVTTNDGEILIRVGCTDDCPEGDGWIFVEHNFGPIDDFILLTTKNIIFIVDKKHHLWINQWSSDGGFFEVLCNDDSM</sequence>